<keyword evidence="1" id="KW-0812">Transmembrane</keyword>
<feature type="transmembrane region" description="Helical" evidence="1">
    <location>
        <begin position="137"/>
        <end position="157"/>
    </location>
</feature>
<organism evidence="3 4">
    <name type="scientific">Haloplasma contractile SSD-17B</name>
    <dbReference type="NCBI Taxonomy" id="1033810"/>
    <lineage>
        <taxon>Bacteria</taxon>
        <taxon>Bacillati</taxon>
        <taxon>Mycoplasmatota</taxon>
        <taxon>Mollicutes</taxon>
        <taxon>Haloplasmatales</taxon>
        <taxon>Haloplasmataceae</taxon>
        <taxon>Haloplasma</taxon>
    </lineage>
</organism>
<feature type="transmembrane region" description="Helical" evidence="1">
    <location>
        <begin position="9"/>
        <end position="28"/>
    </location>
</feature>
<protein>
    <submittedName>
        <fullName evidence="3">Cysteinyl-tRNA synthetase protein</fullName>
        <ecNumber evidence="3">6.1.1.16</ecNumber>
    </submittedName>
</protein>
<feature type="transmembrane region" description="Helical" evidence="1">
    <location>
        <begin position="40"/>
        <end position="58"/>
    </location>
</feature>
<reference evidence="3 4" key="2">
    <citation type="journal article" date="2013" name="PLoS ONE">
        <title>INDIGO - INtegrated Data Warehouse of MIcrobial GenOmes with Examples from the Red Sea Extremophiles.</title>
        <authorList>
            <person name="Alam I."/>
            <person name="Antunes A."/>
            <person name="Kamau A.A."/>
            <person name="Ba Alawi W."/>
            <person name="Kalkatawi M."/>
            <person name="Stingl U."/>
            <person name="Bajic V.B."/>
        </authorList>
    </citation>
    <scope>NUCLEOTIDE SEQUENCE [LARGE SCALE GENOMIC DNA]</scope>
    <source>
        <strain evidence="3 4">SSD-17B</strain>
    </source>
</reference>
<keyword evidence="1" id="KW-0472">Membrane</keyword>
<keyword evidence="3" id="KW-0436">Ligase</keyword>
<evidence type="ECO:0000313" key="3">
    <source>
        <dbReference type="EMBL" id="ERJ12808.1"/>
    </source>
</evidence>
<dbReference type="GO" id="GO:0004817">
    <property type="term" value="F:cysteine-tRNA ligase activity"/>
    <property type="evidence" value="ECO:0007669"/>
    <property type="project" value="UniProtKB-EC"/>
</dbReference>
<dbReference type="Proteomes" id="UP000005707">
    <property type="component" value="Unassembled WGS sequence"/>
</dbReference>
<dbReference type="FunCoup" id="U2ECN2">
    <property type="interactions" value="25"/>
</dbReference>
<dbReference type="InParanoid" id="U2ECN2"/>
<comment type="caution">
    <text evidence="3">The sequence shown here is derived from an EMBL/GenBank/DDBJ whole genome shotgun (WGS) entry which is preliminary data.</text>
</comment>
<feature type="domain" description="Nucleoside transporter/FeoB GTPase Gate" evidence="2">
    <location>
        <begin position="46"/>
        <end position="158"/>
    </location>
</feature>
<evidence type="ECO:0000256" key="1">
    <source>
        <dbReference type="SAM" id="Phobius"/>
    </source>
</evidence>
<evidence type="ECO:0000259" key="2">
    <source>
        <dbReference type="Pfam" id="PF07670"/>
    </source>
</evidence>
<dbReference type="InterPro" id="IPR011642">
    <property type="entry name" value="Gate_dom"/>
</dbReference>
<name>U2ECN2_9MOLU</name>
<dbReference type="eggNOG" id="COG2715">
    <property type="taxonomic scope" value="Bacteria"/>
</dbReference>
<reference evidence="3 4" key="1">
    <citation type="journal article" date="2011" name="J. Bacteriol.">
        <title>Genome sequence of Haloplasma contractile, an unusual contractile bacterium from a deep-sea anoxic brine lake.</title>
        <authorList>
            <person name="Antunes A."/>
            <person name="Alam I."/>
            <person name="El Dorry H."/>
            <person name="Siam R."/>
            <person name="Robertson A."/>
            <person name="Bajic V.B."/>
            <person name="Stingl U."/>
        </authorList>
    </citation>
    <scope>NUCLEOTIDE SEQUENCE [LARGE SCALE GENOMIC DNA]</scope>
    <source>
        <strain evidence="3 4">SSD-17B</strain>
    </source>
</reference>
<dbReference type="AlphaFoldDB" id="U2ECN2"/>
<dbReference type="Pfam" id="PF07670">
    <property type="entry name" value="Gate"/>
    <property type="match status" value="1"/>
</dbReference>
<dbReference type="EC" id="6.1.1.16" evidence="3"/>
<keyword evidence="1" id="KW-1133">Transmembrane helix</keyword>
<keyword evidence="4" id="KW-1185">Reference proteome</keyword>
<sequence>MVYTMVNKIWIFLFIIGITYAIFTGRAATINEAILSSPKASIEMILNLTGLFILWNGLLQVAKDCGLISAFARLIHPVTRFLFPELPKQHEVHGLIASNMAANMLGLGSVATPLGIKAMKEMKKINGDKDHATRSMITLLLINTSSLTLIPTTIVSMRKINGSINPSNVIPMIILATSLSTFFAIVVDRLFAKLSKK</sequence>
<dbReference type="EMBL" id="AFNU02000003">
    <property type="protein sequence ID" value="ERJ12808.1"/>
    <property type="molecule type" value="Genomic_DNA"/>
</dbReference>
<proteinExistence type="predicted"/>
<dbReference type="STRING" id="1033810.HLPCO_001148"/>
<gene>
    <name evidence="3" type="ORF">HLPCO_001148</name>
</gene>
<accession>U2ECN2</accession>
<evidence type="ECO:0000313" key="4">
    <source>
        <dbReference type="Proteomes" id="UP000005707"/>
    </source>
</evidence>
<feature type="transmembrane region" description="Helical" evidence="1">
    <location>
        <begin position="169"/>
        <end position="191"/>
    </location>
</feature>